<evidence type="ECO:0000256" key="7">
    <source>
        <dbReference type="SAM" id="Phobius"/>
    </source>
</evidence>
<keyword evidence="5 7" id="KW-0472">Membrane</keyword>
<dbReference type="EC" id="2.3.1.-" evidence="8"/>
<reference evidence="8 9" key="1">
    <citation type="submission" date="2019-02" db="EMBL/GenBank/DDBJ databases">
        <title>Deep-cultivation of Planctomycetes and their phenomic and genomic characterization uncovers novel biology.</title>
        <authorList>
            <person name="Wiegand S."/>
            <person name="Jogler M."/>
            <person name="Boedeker C."/>
            <person name="Pinto D."/>
            <person name="Vollmers J."/>
            <person name="Rivas-Marin E."/>
            <person name="Kohn T."/>
            <person name="Peeters S.H."/>
            <person name="Heuer A."/>
            <person name="Rast P."/>
            <person name="Oberbeckmann S."/>
            <person name="Bunk B."/>
            <person name="Jeske O."/>
            <person name="Meyerdierks A."/>
            <person name="Storesund J.E."/>
            <person name="Kallscheuer N."/>
            <person name="Luecker S."/>
            <person name="Lage O.M."/>
            <person name="Pohl T."/>
            <person name="Merkel B.J."/>
            <person name="Hornburger P."/>
            <person name="Mueller R.-W."/>
            <person name="Bruemmer F."/>
            <person name="Labrenz M."/>
            <person name="Spormann A.M."/>
            <person name="Op Den Camp H."/>
            <person name="Overmann J."/>
            <person name="Amann R."/>
            <person name="Jetten M.S.M."/>
            <person name="Mascher T."/>
            <person name="Medema M.H."/>
            <person name="Devos D.P."/>
            <person name="Kaster A.-K."/>
            <person name="Ovreas L."/>
            <person name="Rohde M."/>
            <person name="Galperin M.Y."/>
            <person name="Jogler C."/>
        </authorList>
    </citation>
    <scope>NUCLEOTIDE SEQUENCE [LARGE SCALE GENOMIC DNA]</scope>
    <source>
        <strain evidence="8 9">Q31b</strain>
    </source>
</reference>
<keyword evidence="7" id="KW-0812">Transmembrane</keyword>
<dbReference type="GO" id="GO:0016746">
    <property type="term" value="F:acyltransferase activity"/>
    <property type="evidence" value="ECO:0007669"/>
    <property type="project" value="UniProtKB-KW"/>
</dbReference>
<proteinExistence type="predicted"/>
<dbReference type="CDD" id="cd07984">
    <property type="entry name" value="LPLAT_LABLAT-like"/>
    <property type="match status" value="1"/>
</dbReference>
<protein>
    <submittedName>
        <fullName evidence="8">Lipid A biosynthesis lauroyl acyltransferase</fullName>
        <ecNumber evidence="8">2.3.1.-</ecNumber>
    </submittedName>
</protein>
<dbReference type="GO" id="GO:0005886">
    <property type="term" value="C:plasma membrane"/>
    <property type="evidence" value="ECO:0007669"/>
    <property type="project" value="UniProtKB-SubCell"/>
</dbReference>
<dbReference type="RefSeq" id="WP_146602461.1">
    <property type="nucleotide sequence ID" value="NZ_SJPY01000010.1"/>
</dbReference>
<keyword evidence="7" id="KW-1133">Transmembrane helix</keyword>
<evidence type="ECO:0000256" key="5">
    <source>
        <dbReference type="ARBA" id="ARBA00023136"/>
    </source>
</evidence>
<evidence type="ECO:0000313" key="8">
    <source>
        <dbReference type="EMBL" id="TWU35277.1"/>
    </source>
</evidence>
<evidence type="ECO:0000256" key="6">
    <source>
        <dbReference type="ARBA" id="ARBA00023315"/>
    </source>
</evidence>
<dbReference type="Proteomes" id="UP000315471">
    <property type="component" value="Unassembled WGS sequence"/>
</dbReference>
<dbReference type="InterPro" id="IPR004960">
    <property type="entry name" value="LipA_acyltrans"/>
</dbReference>
<sequence length="320" mass="36013">MDAIKNTSKRYFALGIDFFAYVIVRLLVSVIQTLPLDMGKSMADGIAWAAAGPLKIRRSATDKNLGRVFPNATETSRENLSLEMWRHLLLMVCEIAWAQRRLHLTNWSDYMSFRDNRQILGYLLSDRPTVHVTGHFGNFELGGYVLGLMGFSTTTIARKLDNVFLHRWVERFREAKGQKMVDKEGCAPLIDRHLQNGGALSLLADQHAGPKGCWVHFLGVPASSHKALALFTLTSGAPMMVSYTIRVAGKPMKFEAGCVAVADPLDDELGVCASVTTLTQWYNDNLAIAIDKAIEQYWWLHRRWREPPPRVLKQLARRAA</sequence>
<keyword evidence="3" id="KW-0997">Cell inner membrane</keyword>
<evidence type="ECO:0000256" key="2">
    <source>
        <dbReference type="ARBA" id="ARBA00022475"/>
    </source>
</evidence>
<feature type="transmembrane region" description="Helical" evidence="7">
    <location>
        <begin position="12"/>
        <end position="31"/>
    </location>
</feature>
<gene>
    <name evidence="8" type="primary">htrB</name>
    <name evidence="8" type="ORF">Q31b_53730</name>
</gene>
<dbReference type="Pfam" id="PF03279">
    <property type="entry name" value="Lip_A_acyltrans"/>
    <property type="match status" value="1"/>
</dbReference>
<evidence type="ECO:0000256" key="3">
    <source>
        <dbReference type="ARBA" id="ARBA00022519"/>
    </source>
</evidence>
<dbReference type="EMBL" id="SJPY01000010">
    <property type="protein sequence ID" value="TWU35277.1"/>
    <property type="molecule type" value="Genomic_DNA"/>
</dbReference>
<organism evidence="8 9">
    <name type="scientific">Novipirellula aureliae</name>
    <dbReference type="NCBI Taxonomy" id="2527966"/>
    <lineage>
        <taxon>Bacteria</taxon>
        <taxon>Pseudomonadati</taxon>
        <taxon>Planctomycetota</taxon>
        <taxon>Planctomycetia</taxon>
        <taxon>Pirellulales</taxon>
        <taxon>Pirellulaceae</taxon>
        <taxon>Novipirellula</taxon>
    </lineage>
</organism>
<dbReference type="AlphaFoldDB" id="A0A5C6DHF9"/>
<dbReference type="PANTHER" id="PTHR30606">
    <property type="entry name" value="LIPID A BIOSYNTHESIS LAUROYL ACYLTRANSFERASE"/>
    <property type="match status" value="1"/>
</dbReference>
<name>A0A5C6DHF9_9BACT</name>
<evidence type="ECO:0000256" key="4">
    <source>
        <dbReference type="ARBA" id="ARBA00022679"/>
    </source>
</evidence>
<comment type="subcellular location">
    <subcellularLocation>
        <location evidence="1">Cell inner membrane</location>
    </subcellularLocation>
</comment>
<keyword evidence="6 8" id="KW-0012">Acyltransferase</keyword>
<evidence type="ECO:0000256" key="1">
    <source>
        <dbReference type="ARBA" id="ARBA00004533"/>
    </source>
</evidence>
<dbReference type="PANTHER" id="PTHR30606:SF10">
    <property type="entry name" value="PHOSPHATIDYLINOSITOL MANNOSIDE ACYLTRANSFERASE"/>
    <property type="match status" value="1"/>
</dbReference>
<keyword evidence="4 8" id="KW-0808">Transferase</keyword>
<dbReference type="GO" id="GO:0009247">
    <property type="term" value="P:glycolipid biosynthetic process"/>
    <property type="evidence" value="ECO:0007669"/>
    <property type="project" value="UniProtKB-ARBA"/>
</dbReference>
<accession>A0A5C6DHF9</accession>
<evidence type="ECO:0000313" key="9">
    <source>
        <dbReference type="Proteomes" id="UP000315471"/>
    </source>
</evidence>
<dbReference type="OrthoDB" id="9801955at2"/>
<keyword evidence="9" id="KW-1185">Reference proteome</keyword>
<comment type="caution">
    <text evidence="8">The sequence shown here is derived from an EMBL/GenBank/DDBJ whole genome shotgun (WGS) entry which is preliminary data.</text>
</comment>
<keyword evidence="2" id="KW-1003">Cell membrane</keyword>